<keyword evidence="2" id="KW-1185">Reference proteome</keyword>
<dbReference type="RefSeq" id="WP_119700909.1">
    <property type="nucleotide sequence ID" value="NZ_QJSA01000004.1"/>
</dbReference>
<comment type="caution">
    <text evidence="1">The sequence shown here is derived from an EMBL/GenBank/DDBJ whole genome shotgun (WGS) entry which is preliminary data.</text>
</comment>
<reference evidence="1 2" key="1">
    <citation type="submission" date="2018-06" db="EMBL/GenBank/DDBJ databases">
        <title>Pseudomonas jilinensis sp. nov., isolated from the production water of Jilin Oilfield in China.</title>
        <authorList>
            <person name="Wang J."/>
        </authorList>
    </citation>
    <scope>NUCLEOTIDE SEQUENCE [LARGE SCALE GENOMIC DNA]</scope>
    <source>
        <strain evidence="1 2">JS15-10A1</strain>
    </source>
</reference>
<name>A0A396S5E8_9PSED</name>
<dbReference type="Proteomes" id="UP000265745">
    <property type="component" value="Unassembled WGS sequence"/>
</dbReference>
<dbReference type="AlphaFoldDB" id="A0A396S5E8"/>
<proteinExistence type="predicted"/>
<accession>A0A396S5E8</accession>
<sequence>MNALLNDLRNATEFYRCVEASRRAGESVSETGTQRDADDWLRWAALALGDELRRQHDAGEDGAA</sequence>
<protein>
    <submittedName>
        <fullName evidence="1">Uncharacterized protein</fullName>
    </submittedName>
</protein>
<organism evidence="1 2">
    <name type="scientific">Pseudomonas jilinensis</name>
    <dbReference type="NCBI Taxonomy" id="2078689"/>
    <lineage>
        <taxon>Bacteria</taxon>
        <taxon>Pseudomonadati</taxon>
        <taxon>Pseudomonadota</taxon>
        <taxon>Gammaproteobacteria</taxon>
        <taxon>Pseudomonadales</taxon>
        <taxon>Pseudomonadaceae</taxon>
        <taxon>Pseudomonas</taxon>
    </lineage>
</organism>
<gene>
    <name evidence="1" type="ORF">C2846_05480</name>
</gene>
<evidence type="ECO:0000313" key="2">
    <source>
        <dbReference type="Proteomes" id="UP000265745"/>
    </source>
</evidence>
<evidence type="ECO:0000313" key="1">
    <source>
        <dbReference type="EMBL" id="RHW21913.1"/>
    </source>
</evidence>
<dbReference type="EMBL" id="QJSA01000004">
    <property type="protein sequence ID" value="RHW21913.1"/>
    <property type="molecule type" value="Genomic_DNA"/>
</dbReference>